<reference evidence="2" key="1">
    <citation type="submission" date="2021-06" db="EMBL/GenBank/DDBJ databases">
        <authorList>
            <person name="Hodson N. C."/>
            <person name="Mongue J. A."/>
            <person name="Jaron S. K."/>
        </authorList>
    </citation>
    <scope>NUCLEOTIDE SEQUENCE</scope>
</reference>
<name>A0A8J2JLQ3_9HEXA</name>
<keyword evidence="3" id="KW-1185">Reference proteome</keyword>
<organism evidence="2 3">
    <name type="scientific">Allacma fusca</name>
    <dbReference type="NCBI Taxonomy" id="39272"/>
    <lineage>
        <taxon>Eukaryota</taxon>
        <taxon>Metazoa</taxon>
        <taxon>Ecdysozoa</taxon>
        <taxon>Arthropoda</taxon>
        <taxon>Hexapoda</taxon>
        <taxon>Collembola</taxon>
        <taxon>Symphypleona</taxon>
        <taxon>Sminthuridae</taxon>
        <taxon>Allacma</taxon>
    </lineage>
</organism>
<proteinExistence type="predicted"/>
<evidence type="ECO:0000313" key="2">
    <source>
        <dbReference type="EMBL" id="CAG7721047.1"/>
    </source>
</evidence>
<dbReference type="Proteomes" id="UP000708208">
    <property type="component" value="Unassembled WGS sequence"/>
</dbReference>
<feature type="chain" id="PRO_5035262330" evidence="1">
    <location>
        <begin position="22"/>
        <end position="72"/>
    </location>
</feature>
<evidence type="ECO:0000256" key="1">
    <source>
        <dbReference type="SAM" id="SignalP"/>
    </source>
</evidence>
<sequence>MKITFAICFVLMCACVAMAVAEHVPGEFAETLSDIPSDEIVLPNGREGRFYWGHHHRYRHQHHHHHHRFGWW</sequence>
<evidence type="ECO:0000313" key="3">
    <source>
        <dbReference type="Proteomes" id="UP000708208"/>
    </source>
</evidence>
<gene>
    <name evidence="2" type="ORF">AFUS01_LOCUS10296</name>
</gene>
<comment type="caution">
    <text evidence="2">The sequence shown here is derived from an EMBL/GenBank/DDBJ whole genome shotgun (WGS) entry which is preliminary data.</text>
</comment>
<dbReference type="AlphaFoldDB" id="A0A8J2JLQ3"/>
<accession>A0A8J2JLQ3</accession>
<protein>
    <submittedName>
        <fullName evidence="2">Uncharacterized protein</fullName>
    </submittedName>
</protein>
<feature type="signal peptide" evidence="1">
    <location>
        <begin position="1"/>
        <end position="21"/>
    </location>
</feature>
<dbReference type="EMBL" id="CAJVCH010076510">
    <property type="protein sequence ID" value="CAG7721047.1"/>
    <property type="molecule type" value="Genomic_DNA"/>
</dbReference>
<dbReference type="PROSITE" id="PS51257">
    <property type="entry name" value="PROKAR_LIPOPROTEIN"/>
    <property type="match status" value="1"/>
</dbReference>
<keyword evidence="1" id="KW-0732">Signal</keyword>